<proteinExistence type="predicted"/>
<organism evidence="2 3">
    <name type="scientific">Sphingopyxis witflariensis</name>
    <dbReference type="NCBI Taxonomy" id="173675"/>
    <lineage>
        <taxon>Bacteria</taxon>
        <taxon>Pseudomonadati</taxon>
        <taxon>Pseudomonadota</taxon>
        <taxon>Alphaproteobacteria</taxon>
        <taxon>Sphingomonadales</taxon>
        <taxon>Sphingomonadaceae</taxon>
        <taxon>Sphingopyxis</taxon>
    </lineage>
</organism>
<comment type="caution">
    <text evidence="2">The sequence shown here is derived from an EMBL/GenBank/DDBJ whole genome shotgun (WGS) entry which is preliminary data.</text>
</comment>
<keyword evidence="1" id="KW-0812">Transmembrane</keyword>
<dbReference type="Proteomes" id="UP000197097">
    <property type="component" value="Unassembled WGS sequence"/>
</dbReference>
<evidence type="ECO:0000313" key="3">
    <source>
        <dbReference type="Proteomes" id="UP000197097"/>
    </source>
</evidence>
<accession>A0A246K4Y1</accession>
<evidence type="ECO:0000256" key="1">
    <source>
        <dbReference type="SAM" id="Phobius"/>
    </source>
</evidence>
<dbReference type="AlphaFoldDB" id="A0A246K4Y1"/>
<keyword evidence="3" id="KW-1185">Reference proteome</keyword>
<sequence length="222" mass="23123">MKWDEEIAGRRAMLAGAVGVLAIAYAPWSLAKLPSSGVKGLIGNASDGALDKLAAPGAFYRDAAVRILLPGAGGKLASKLFGMGDKLGLTTNLTKSLNDAGGRAAGEAKPVFCAAIDNLRWSDAPALVSKNDGATRYLQSSAGSVLFGKVSPLIGSALENVGAYRQLDQLSKGNQLMASTGLTRDGLTRSVTEQALKGIFHYMAGEEASLRRDPTRLLKGIF</sequence>
<dbReference type="EMBL" id="NISJ01000002">
    <property type="protein sequence ID" value="OWR00078.1"/>
    <property type="molecule type" value="Genomic_DNA"/>
</dbReference>
<dbReference type="Pfam" id="PF13852">
    <property type="entry name" value="DUF4197"/>
    <property type="match status" value="1"/>
</dbReference>
<name>A0A246K4Y1_9SPHN</name>
<feature type="transmembrane region" description="Helical" evidence="1">
    <location>
        <begin position="12"/>
        <end position="30"/>
    </location>
</feature>
<reference evidence="2 3" key="1">
    <citation type="journal article" date="2002" name="Int. J. Syst. Evol. Microbiol.">
        <title>Sphingopyxis witflariensis sp. nov., isolated from activated sludge.</title>
        <authorList>
            <person name="Kampfer P."/>
            <person name="Witzenberger R."/>
            <person name="Denner E.B."/>
            <person name="Busse H.J."/>
            <person name="Neef A."/>
        </authorList>
    </citation>
    <scope>NUCLEOTIDE SEQUENCE [LARGE SCALE GENOMIC DNA]</scope>
    <source>
        <strain evidence="2 3">DSM 14551</strain>
    </source>
</reference>
<dbReference type="RefSeq" id="WP_088471564.1">
    <property type="nucleotide sequence ID" value="NZ_NISJ01000002.1"/>
</dbReference>
<gene>
    <name evidence="2" type="ORF">CDQ91_04675</name>
</gene>
<keyword evidence="1" id="KW-1133">Transmembrane helix</keyword>
<keyword evidence="1" id="KW-0472">Membrane</keyword>
<evidence type="ECO:0000313" key="2">
    <source>
        <dbReference type="EMBL" id="OWR00078.1"/>
    </source>
</evidence>
<evidence type="ECO:0008006" key="4">
    <source>
        <dbReference type="Google" id="ProtNLM"/>
    </source>
</evidence>
<protein>
    <recommendedName>
        <fullName evidence="4">DUF4197 domain-containing protein</fullName>
    </recommendedName>
</protein>
<dbReference type="OrthoDB" id="9789685at2"/>
<dbReference type="InterPro" id="IPR025245">
    <property type="entry name" value="DUF4197"/>
</dbReference>